<dbReference type="Proteomes" id="UP001151516">
    <property type="component" value="Unassembled WGS sequence"/>
</dbReference>
<sequence>MFTTPLRLSASSIKHALAPARPSFRMLKLAPVPGMRMHTKVDIYTESSAELNPIELLKYLQSNKERELREFLTDESEMVASESFNVDPDVSFSKSPNTKHGNKAVNEEFAKQIHDLLNPSYGSA</sequence>
<comment type="caution">
    <text evidence="1">The sequence shown here is derived from an EMBL/GenBank/DDBJ whole genome shotgun (WGS) entry which is preliminary data.</text>
</comment>
<name>A0A9W8L003_9FUNG</name>
<reference evidence="1" key="1">
    <citation type="submission" date="2022-07" db="EMBL/GenBank/DDBJ databases">
        <title>Phylogenomic reconstructions and comparative analyses of Kickxellomycotina fungi.</title>
        <authorList>
            <person name="Reynolds N.K."/>
            <person name="Stajich J.E."/>
            <person name="Barry K."/>
            <person name="Grigoriev I.V."/>
            <person name="Crous P."/>
            <person name="Smith M.E."/>
        </authorList>
    </citation>
    <scope>NUCLEOTIDE SEQUENCE</scope>
    <source>
        <strain evidence="1">CBS 109367</strain>
    </source>
</reference>
<accession>A0A9W8L003</accession>
<dbReference type="EMBL" id="JANBTX010000541">
    <property type="protein sequence ID" value="KAJ2681827.1"/>
    <property type="molecule type" value="Genomic_DNA"/>
</dbReference>
<dbReference type="OrthoDB" id="5569948at2759"/>
<evidence type="ECO:0000313" key="1">
    <source>
        <dbReference type="EMBL" id="KAJ2681827.1"/>
    </source>
</evidence>
<dbReference type="AlphaFoldDB" id="A0A9W8L003"/>
<gene>
    <name evidence="1" type="ORF">IWW39_006222</name>
</gene>
<keyword evidence="2" id="KW-1185">Reference proteome</keyword>
<protein>
    <submittedName>
        <fullName evidence="1">Uncharacterized protein</fullName>
    </submittedName>
</protein>
<organism evidence="1 2">
    <name type="scientific">Coemansia spiralis</name>
    <dbReference type="NCBI Taxonomy" id="417178"/>
    <lineage>
        <taxon>Eukaryota</taxon>
        <taxon>Fungi</taxon>
        <taxon>Fungi incertae sedis</taxon>
        <taxon>Zoopagomycota</taxon>
        <taxon>Kickxellomycotina</taxon>
        <taxon>Kickxellomycetes</taxon>
        <taxon>Kickxellales</taxon>
        <taxon>Kickxellaceae</taxon>
        <taxon>Coemansia</taxon>
    </lineage>
</organism>
<evidence type="ECO:0000313" key="2">
    <source>
        <dbReference type="Proteomes" id="UP001151516"/>
    </source>
</evidence>
<proteinExistence type="predicted"/>